<accession>A0A1R2ARN8</accession>
<comment type="caution">
    <text evidence="1">The sequence shown here is derived from an EMBL/GenBank/DDBJ whole genome shotgun (WGS) entry which is preliminary data.</text>
</comment>
<dbReference type="AlphaFoldDB" id="A0A1R2ARN8"/>
<proteinExistence type="predicted"/>
<gene>
    <name evidence="1" type="ORF">SteCoe_35732</name>
</gene>
<keyword evidence="2" id="KW-1185">Reference proteome</keyword>
<dbReference type="EMBL" id="MPUH01001550">
    <property type="protein sequence ID" value="OMJ67179.1"/>
    <property type="molecule type" value="Genomic_DNA"/>
</dbReference>
<evidence type="ECO:0000313" key="1">
    <source>
        <dbReference type="EMBL" id="OMJ67179.1"/>
    </source>
</evidence>
<name>A0A1R2ARN8_9CILI</name>
<dbReference type="Proteomes" id="UP000187209">
    <property type="component" value="Unassembled WGS sequence"/>
</dbReference>
<organism evidence="1 2">
    <name type="scientific">Stentor coeruleus</name>
    <dbReference type="NCBI Taxonomy" id="5963"/>
    <lineage>
        <taxon>Eukaryota</taxon>
        <taxon>Sar</taxon>
        <taxon>Alveolata</taxon>
        <taxon>Ciliophora</taxon>
        <taxon>Postciliodesmatophora</taxon>
        <taxon>Heterotrichea</taxon>
        <taxon>Heterotrichida</taxon>
        <taxon>Stentoridae</taxon>
        <taxon>Stentor</taxon>
    </lineage>
</organism>
<reference evidence="1 2" key="1">
    <citation type="submission" date="2016-11" db="EMBL/GenBank/DDBJ databases">
        <title>The macronuclear genome of Stentor coeruleus: a giant cell with tiny introns.</title>
        <authorList>
            <person name="Slabodnick M."/>
            <person name="Ruby J.G."/>
            <person name="Reiff S.B."/>
            <person name="Swart E.C."/>
            <person name="Gosai S."/>
            <person name="Prabakaran S."/>
            <person name="Witkowska E."/>
            <person name="Larue G.E."/>
            <person name="Fisher S."/>
            <person name="Freeman R.M."/>
            <person name="Gunawardena J."/>
            <person name="Chu W."/>
            <person name="Stover N.A."/>
            <person name="Gregory B.D."/>
            <person name="Nowacki M."/>
            <person name="Derisi J."/>
            <person name="Roy S.W."/>
            <person name="Marshall W.F."/>
            <person name="Sood P."/>
        </authorList>
    </citation>
    <scope>NUCLEOTIDE SEQUENCE [LARGE SCALE GENOMIC DNA]</scope>
    <source>
        <strain evidence="1">WM001</strain>
    </source>
</reference>
<protein>
    <submittedName>
        <fullName evidence="1">Uncharacterized protein</fullName>
    </submittedName>
</protein>
<sequence length="222" mass="26101">MGIKKWLAFSGIVGLGSILVYELQFKSKGKLQTLTILSEKKIMEIFTKIKQAYREAFKKHQKIFRNGRRKLQRNSPEYENFVAEAYSSIPRVFNDTIDEVLKDLNITREIFDNSWKLMKNEEGVFDAFEDIKNITSTGYPRTELQMETVRDALEFCKEKLERELGTTETLQLAVSLLEDDLKDRYGFEIEDFERVYFAYLDSFNDYDSVFQAIRDAKSEIEI</sequence>
<evidence type="ECO:0000313" key="2">
    <source>
        <dbReference type="Proteomes" id="UP000187209"/>
    </source>
</evidence>